<evidence type="ECO:0000313" key="8">
    <source>
        <dbReference type="Proteomes" id="UP000012174"/>
    </source>
</evidence>
<gene>
    <name evidence="7" type="ORF">UCREL1_253</name>
</gene>
<dbReference type="Pfam" id="PF10451">
    <property type="entry name" value="Stn1"/>
    <property type="match status" value="1"/>
</dbReference>
<proteinExistence type="predicted"/>
<evidence type="ECO:0000256" key="1">
    <source>
        <dbReference type="ARBA" id="ARBA00004574"/>
    </source>
</evidence>
<evidence type="ECO:0000256" key="4">
    <source>
        <dbReference type="SAM" id="Coils"/>
    </source>
</evidence>
<evidence type="ECO:0000256" key="2">
    <source>
        <dbReference type="ARBA" id="ARBA00022454"/>
    </source>
</evidence>
<dbReference type="KEGG" id="ela:UCREL1_253"/>
<sequence length="186" mass="21389">MLPAKDIIVGVVVAVDDFYGHRVYTVDDSTGECIECSVEVPKPPKPGARETSEVARGDSSSKDETKGTSTVADVLAAEIDVGTVVDVKGRIKLFRGRKQLKIQKAQCVRSTAQEVQFWNKLQDFRRDVLSRPWLLDKREVRRAKKQHLADVDAEERRRRRKERDGNILRRDEVNLFNKIKEWEDVW</sequence>
<reference evidence="8" key="1">
    <citation type="journal article" date="2013" name="Genome Announc.">
        <title>Draft genome sequence of the grapevine dieback fungus Eutypa lata UCR-EL1.</title>
        <authorList>
            <person name="Blanco-Ulate B."/>
            <person name="Rolshausen P.E."/>
            <person name="Cantu D."/>
        </authorList>
    </citation>
    <scope>NUCLEOTIDE SEQUENCE [LARGE SCALE GENOMIC DNA]</scope>
    <source>
        <strain evidence="8">UCR-EL1</strain>
    </source>
</reference>
<feature type="domain" description="CST complex subunit Stn1 N-terminal" evidence="6">
    <location>
        <begin position="78"/>
        <end position="147"/>
    </location>
</feature>
<dbReference type="GO" id="GO:0000781">
    <property type="term" value="C:chromosome, telomeric region"/>
    <property type="evidence" value="ECO:0007669"/>
    <property type="project" value="UniProtKB-SubCell"/>
</dbReference>
<keyword evidence="3" id="KW-0779">Telomere</keyword>
<dbReference type="EMBL" id="KB705403">
    <property type="protein sequence ID" value="EMR72689.1"/>
    <property type="molecule type" value="Genomic_DNA"/>
</dbReference>
<dbReference type="eggNOG" id="ENOG502RY83">
    <property type="taxonomic scope" value="Eukaryota"/>
</dbReference>
<feature type="coiled-coil region" evidence="4">
    <location>
        <begin position="137"/>
        <end position="164"/>
    </location>
</feature>
<dbReference type="STRING" id="1287681.M7T1A0"/>
<feature type="compositionally biased region" description="Basic and acidic residues" evidence="5">
    <location>
        <begin position="47"/>
        <end position="66"/>
    </location>
</feature>
<dbReference type="OMA" id="QINIERM"/>
<evidence type="ECO:0000313" key="7">
    <source>
        <dbReference type="EMBL" id="EMR72689.1"/>
    </source>
</evidence>
<evidence type="ECO:0000256" key="5">
    <source>
        <dbReference type="SAM" id="MobiDB-lite"/>
    </source>
</evidence>
<dbReference type="HOGENOM" id="CLU_1454414_0_0_1"/>
<keyword evidence="4" id="KW-0175">Coiled coil</keyword>
<protein>
    <submittedName>
        <fullName evidence="7">Putative ob-fold nucleic acid binding domain-containing protein</fullName>
    </submittedName>
</protein>
<keyword evidence="2" id="KW-0158">Chromosome</keyword>
<dbReference type="InterPro" id="IPR012340">
    <property type="entry name" value="NA-bd_OB-fold"/>
</dbReference>
<organism evidence="7 8">
    <name type="scientific">Eutypa lata (strain UCR-EL1)</name>
    <name type="common">Grapevine dieback disease fungus</name>
    <name type="synonym">Eutypa armeniacae</name>
    <dbReference type="NCBI Taxonomy" id="1287681"/>
    <lineage>
        <taxon>Eukaryota</taxon>
        <taxon>Fungi</taxon>
        <taxon>Dikarya</taxon>
        <taxon>Ascomycota</taxon>
        <taxon>Pezizomycotina</taxon>
        <taxon>Sordariomycetes</taxon>
        <taxon>Xylariomycetidae</taxon>
        <taxon>Xylariales</taxon>
        <taxon>Diatrypaceae</taxon>
        <taxon>Eutypa</taxon>
    </lineage>
</organism>
<keyword evidence="8" id="KW-1185">Reference proteome</keyword>
<comment type="subcellular location">
    <subcellularLocation>
        <location evidence="1">Chromosome</location>
        <location evidence="1">Telomere</location>
    </subcellularLocation>
</comment>
<feature type="region of interest" description="Disordered" evidence="5">
    <location>
        <begin position="38"/>
        <end position="69"/>
    </location>
</feature>
<dbReference type="Proteomes" id="UP000012174">
    <property type="component" value="Unassembled WGS sequence"/>
</dbReference>
<accession>M7T1A0</accession>
<dbReference type="SUPFAM" id="SSF50249">
    <property type="entry name" value="Nucleic acid-binding proteins"/>
    <property type="match status" value="1"/>
</dbReference>
<dbReference type="AlphaFoldDB" id="M7T1A0"/>
<dbReference type="OrthoDB" id="77828at2759"/>
<name>M7T1A0_EUTLA</name>
<dbReference type="InterPro" id="IPR018856">
    <property type="entry name" value="Stn1_N"/>
</dbReference>
<evidence type="ECO:0000259" key="6">
    <source>
        <dbReference type="Pfam" id="PF10451"/>
    </source>
</evidence>
<evidence type="ECO:0000256" key="3">
    <source>
        <dbReference type="ARBA" id="ARBA00022895"/>
    </source>
</evidence>
<dbReference type="Gene3D" id="2.40.50.140">
    <property type="entry name" value="Nucleic acid-binding proteins"/>
    <property type="match status" value="1"/>
</dbReference>